<dbReference type="EMBL" id="JAMFLZ010000003">
    <property type="protein sequence ID" value="MCL6294854.1"/>
    <property type="molecule type" value="Genomic_DNA"/>
</dbReference>
<protein>
    <recommendedName>
        <fullName evidence="3">Lipoprotein</fullName>
    </recommendedName>
</protein>
<proteinExistence type="predicted"/>
<accession>A0ABT0QCZ2</accession>
<evidence type="ECO:0000313" key="2">
    <source>
        <dbReference type="Proteomes" id="UP001165381"/>
    </source>
</evidence>
<keyword evidence="2" id="KW-1185">Reference proteome</keyword>
<reference evidence="1" key="1">
    <citation type="submission" date="2022-05" db="EMBL/GenBank/DDBJ databases">
        <authorList>
            <person name="Park J.-S."/>
        </authorList>
    </citation>
    <scope>NUCLEOTIDE SEQUENCE</scope>
    <source>
        <strain evidence="1">2012CJ34-3</strain>
    </source>
</reference>
<evidence type="ECO:0008006" key="3">
    <source>
        <dbReference type="Google" id="ProtNLM"/>
    </source>
</evidence>
<evidence type="ECO:0000313" key="1">
    <source>
        <dbReference type="EMBL" id="MCL6294854.1"/>
    </source>
</evidence>
<sequence length="215" mass="24774">MFFIGMSTLSCSKKKEHVNITGHTGNTESILYNEFKSNFSIEYSLPLDFNQNFVFNIKNVKLDSEKYKDFICSEINNCEFVSSYMRSSYYPMGIISSNGKNDFFLLGFFDPPFTRKISLLIGDPTNGRILKRILLWEDDQIKKRVISKISIDREISSTYIFDTTSILGNNNDSDSSLVKLKHSKIKLYDDNAEIIETSDLVNKKVLRTGNIYELE</sequence>
<name>A0ABT0QCZ2_9FLAO</name>
<dbReference type="RefSeq" id="WP_249972649.1">
    <property type="nucleotide sequence ID" value="NZ_JAMFLZ010000003.1"/>
</dbReference>
<organism evidence="1 2">
    <name type="scientific">Jejuia spongiicola</name>
    <dbReference type="NCBI Taxonomy" id="2942207"/>
    <lineage>
        <taxon>Bacteria</taxon>
        <taxon>Pseudomonadati</taxon>
        <taxon>Bacteroidota</taxon>
        <taxon>Flavobacteriia</taxon>
        <taxon>Flavobacteriales</taxon>
        <taxon>Flavobacteriaceae</taxon>
        <taxon>Jejuia</taxon>
    </lineage>
</organism>
<comment type="caution">
    <text evidence="1">The sequence shown here is derived from an EMBL/GenBank/DDBJ whole genome shotgun (WGS) entry which is preliminary data.</text>
</comment>
<gene>
    <name evidence="1" type="ORF">M3P09_07605</name>
</gene>
<dbReference type="Proteomes" id="UP001165381">
    <property type="component" value="Unassembled WGS sequence"/>
</dbReference>